<sequence length="93" mass="10513">MSTLEEDLSQLNFEYLMLAREAVRSNALEAAWRFGLNQKQLSIMETLTLEKIRELASNSRAMIRLLPLKTPQHIAPSLHSALLLPTHNNGEDA</sequence>
<dbReference type="GO" id="GO:0044780">
    <property type="term" value="P:bacterial-type flagellum assembly"/>
    <property type="evidence" value="ECO:0007669"/>
    <property type="project" value="InterPro"/>
</dbReference>
<evidence type="ECO:0000256" key="2">
    <source>
        <dbReference type="ARBA" id="ARBA00022795"/>
    </source>
</evidence>
<accession>A0A177MLF4</accession>
<evidence type="ECO:0000256" key="3">
    <source>
        <dbReference type="ARBA" id="ARBA00023015"/>
    </source>
</evidence>
<dbReference type="Pfam" id="PF05247">
    <property type="entry name" value="FlhD"/>
    <property type="match status" value="1"/>
</dbReference>
<dbReference type="InterPro" id="IPR036194">
    <property type="entry name" value="FlhD_sf"/>
</dbReference>
<keyword evidence="6" id="KW-0010">Activator</keyword>
<evidence type="ECO:0000313" key="10">
    <source>
        <dbReference type="Proteomes" id="UP000078090"/>
    </source>
</evidence>
<proteinExistence type="predicted"/>
<evidence type="ECO:0000256" key="5">
    <source>
        <dbReference type="ARBA" id="ARBA00023157"/>
    </source>
</evidence>
<evidence type="ECO:0000256" key="1">
    <source>
        <dbReference type="ARBA" id="ARBA00022490"/>
    </source>
</evidence>
<dbReference type="EMBL" id="LUUG01000060">
    <property type="protein sequence ID" value="OAI06173.1"/>
    <property type="molecule type" value="Genomic_DNA"/>
</dbReference>
<reference evidence="9 10" key="1">
    <citation type="submission" date="2016-03" db="EMBL/GenBank/DDBJ databases">
        <authorList>
            <person name="Ploux O."/>
        </authorList>
    </citation>
    <scope>NUCLEOTIDE SEQUENCE [LARGE SCALE GENOMIC DNA]</scope>
    <source>
        <strain evidence="9 10">R-45363</strain>
    </source>
</reference>
<dbReference type="GO" id="GO:0003677">
    <property type="term" value="F:DNA binding"/>
    <property type="evidence" value="ECO:0007669"/>
    <property type="project" value="UniProtKB-KW"/>
</dbReference>
<keyword evidence="4" id="KW-0238">DNA-binding</keyword>
<keyword evidence="2" id="KW-1005">Bacterial flagellum biogenesis</keyword>
<dbReference type="GO" id="GO:0045893">
    <property type="term" value="P:positive regulation of DNA-templated transcription"/>
    <property type="evidence" value="ECO:0007669"/>
    <property type="project" value="InterPro"/>
</dbReference>
<evidence type="ECO:0000256" key="8">
    <source>
        <dbReference type="ARBA" id="ARBA00025431"/>
    </source>
</evidence>
<dbReference type="InterPro" id="IPR023559">
    <property type="entry name" value="Flagellar_FlhD"/>
</dbReference>
<evidence type="ECO:0000256" key="7">
    <source>
        <dbReference type="ARBA" id="ARBA00023163"/>
    </source>
</evidence>
<comment type="function">
    <text evidence="8">Functions in complex with FlhC as a master transcriptional regulator that regulates transcription of several flagellar and non-flagellar operons by binding to their promoter region. Activates expression of class 2 flagellar genes, including fliA, which is a flagellum-specific sigma factor that turns on the class 3 genes. Also regulates genes whose products function in a variety of physiological pathways.</text>
</comment>
<evidence type="ECO:0000313" key="9">
    <source>
        <dbReference type="EMBL" id="OAI06173.1"/>
    </source>
</evidence>
<evidence type="ECO:0008006" key="11">
    <source>
        <dbReference type="Google" id="ProtNLM"/>
    </source>
</evidence>
<gene>
    <name evidence="9" type="ORF">A1332_01305</name>
</gene>
<name>A0A177MLF4_METMH</name>
<protein>
    <recommendedName>
        <fullName evidence="11">Flagellar transcriptional activator FlhD</fullName>
    </recommendedName>
</protein>
<evidence type="ECO:0000256" key="4">
    <source>
        <dbReference type="ARBA" id="ARBA00023125"/>
    </source>
</evidence>
<evidence type="ECO:0000256" key="6">
    <source>
        <dbReference type="ARBA" id="ARBA00023159"/>
    </source>
</evidence>
<organism evidence="9 10">
    <name type="scientific">Methylomonas methanica</name>
    <dbReference type="NCBI Taxonomy" id="421"/>
    <lineage>
        <taxon>Bacteria</taxon>
        <taxon>Pseudomonadati</taxon>
        <taxon>Pseudomonadota</taxon>
        <taxon>Gammaproteobacteria</taxon>
        <taxon>Methylococcales</taxon>
        <taxon>Methylococcaceae</taxon>
        <taxon>Methylomonas</taxon>
    </lineage>
</organism>
<keyword evidence="5" id="KW-1015">Disulfide bond</keyword>
<comment type="caution">
    <text evidence="9">The sequence shown here is derived from an EMBL/GenBank/DDBJ whole genome shotgun (WGS) entry which is preliminary data.</text>
</comment>
<dbReference type="Gene3D" id="1.10.4000.10">
    <property type="entry name" value="Flagellar transcriptional activator FlhD"/>
    <property type="match status" value="1"/>
</dbReference>
<keyword evidence="1" id="KW-0963">Cytoplasm</keyword>
<keyword evidence="7" id="KW-0804">Transcription</keyword>
<dbReference type="RefSeq" id="WP_026600247.1">
    <property type="nucleotide sequence ID" value="NZ_LUUG01000060.1"/>
</dbReference>
<dbReference type="OrthoDB" id="5571033at2"/>
<dbReference type="AlphaFoldDB" id="A0A177MLF4"/>
<dbReference type="Proteomes" id="UP000078090">
    <property type="component" value="Unassembled WGS sequence"/>
</dbReference>
<dbReference type="SUPFAM" id="SSF63592">
    <property type="entry name" value="Flagellar transcriptional activator FlhD"/>
    <property type="match status" value="1"/>
</dbReference>
<keyword evidence="3" id="KW-0805">Transcription regulation</keyword>